<evidence type="ECO:0000256" key="1">
    <source>
        <dbReference type="SAM" id="SignalP"/>
    </source>
</evidence>
<dbReference type="AlphaFoldDB" id="A0A163J7L3"/>
<dbReference type="OrthoDB" id="2353340at2759"/>
<proteinExistence type="predicted"/>
<feature type="signal peptide" evidence="1">
    <location>
        <begin position="1"/>
        <end position="19"/>
    </location>
</feature>
<accession>A0A163J7L3</accession>
<dbReference type="InParanoid" id="A0A163J7L3"/>
<keyword evidence="3" id="KW-1185">Reference proteome</keyword>
<organism evidence="2">
    <name type="scientific">Absidia glauca</name>
    <name type="common">Pin mould</name>
    <dbReference type="NCBI Taxonomy" id="4829"/>
    <lineage>
        <taxon>Eukaryota</taxon>
        <taxon>Fungi</taxon>
        <taxon>Fungi incertae sedis</taxon>
        <taxon>Mucoromycota</taxon>
        <taxon>Mucoromycotina</taxon>
        <taxon>Mucoromycetes</taxon>
        <taxon>Mucorales</taxon>
        <taxon>Cunninghamellaceae</taxon>
        <taxon>Absidia</taxon>
    </lineage>
</organism>
<sequence length="201" mass="21421">MKFILLSALFALAVATVSASSTSGVVYIYLNNLDHPKSTFLKLDGNKVLTDGAACKGNKTLPGKGGALTATFTTVNNQWDFNGQHDNEISMGYIKVKGNKCLSLTKGNPLSAKACPSFSEEIKAGNQFAWFHDKRNSAIWAYGGDKDAVEHNGVIFDTANFQTNGKTLSGVGLHDDPVENTFMGINHISLGHSAHGPRGCA</sequence>
<keyword evidence="1" id="KW-0732">Signal</keyword>
<name>A0A163J7L3_ABSGL</name>
<feature type="chain" id="PRO_5007843277" description="Pectate lyase" evidence="1">
    <location>
        <begin position="20"/>
        <end position="201"/>
    </location>
</feature>
<evidence type="ECO:0008006" key="4">
    <source>
        <dbReference type="Google" id="ProtNLM"/>
    </source>
</evidence>
<evidence type="ECO:0000313" key="2">
    <source>
        <dbReference type="EMBL" id="SAL98595.1"/>
    </source>
</evidence>
<evidence type="ECO:0000313" key="3">
    <source>
        <dbReference type="Proteomes" id="UP000078561"/>
    </source>
</evidence>
<reference evidence="2" key="1">
    <citation type="submission" date="2016-04" db="EMBL/GenBank/DDBJ databases">
        <authorList>
            <person name="Evans L.H."/>
            <person name="Alamgir A."/>
            <person name="Owens N."/>
            <person name="Weber N.D."/>
            <person name="Virtaneva K."/>
            <person name="Barbian K."/>
            <person name="Babar A."/>
            <person name="Rosenke K."/>
        </authorList>
    </citation>
    <scope>NUCLEOTIDE SEQUENCE [LARGE SCALE GENOMIC DNA]</scope>
    <source>
        <strain evidence="2">CBS 101.48</strain>
    </source>
</reference>
<gene>
    <name evidence="2" type="primary">ABSGL_04146.1 scaffold 5122</name>
</gene>
<dbReference type="Proteomes" id="UP000078561">
    <property type="component" value="Unassembled WGS sequence"/>
</dbReference>
<dbReference type="EMBL" id="LT552246">
    <property type="protein sequence ID" value="SAL98595.1"/>
    <property type="molecule type" value="Genomic_DNA"/>
</dbReference>
<protein>
    <recommendedName>
        <fullName evidence="4">Pectate lyase</fullName>
    </recommendedName>
</protein>